<dbReference type="PANTHER" id="PTHR43480">
    <property type="entry name" value="ACYL-[ACYL-CARRIER-PROTEIN]--UDP-N-ACETYLGLUCOSAMINE O-ACYLTRANSFERASE"/>
    <property type="match status" value="1"/>
</dbReference>
<evidence type="ECO:0000256" key="5">
    <source>
        <dbReference type="ARBA" id="ARBA00023315"/>
    </source>
</evidence>
<dbReference type="Proteomes" id="UP000315525">
    <property type="component" value="Unassembled WGS sequence"/>
</dbReference>
<evidence type="ECO:0000256" key="2">
    <source>
        <dbReference type="ARBA" id="ARBA00022556"/>
    </source>
</evidence>
<dbReference type="EMBL" id="SOJN01000074">
    <property type="protein sequence ID" value="TET45908.1"/>
    <property type="molecule type" value="Genomic_DNA"/>
</dbReference>
<reference evidence="7 8" key="1">
    <citation type="submission" date="2019-03" db="EMBL/GenBank/DDBJ databases">
        <title>Metabolic potential of uncultured bacteria and archaea associated with petroleum seepage in deep-sea sediments.</title>
        <authorList>
            <person name="Dong X."/>
            <person name="Hubert C."/>
        </authorList>
    </citation>
    <scope>NUCLEOTIDE SEQUENCE [LARGE SCALE GENOMIC DNA]</scope>
    <source>
        <strain evidence="7">E44_bin18</strain>
    </source>
</reference>
<keyword evidence="5 7" id="KW-0012">Acyltransferase</keyword>
<dbReference type="InterPro" id="IPR001451">
    <property type="entry name" value="Hexapep"/>
</dbReference>
<keyword evidence="4" id="KW-0443">Lipid metabolism</keyword>
<dbReference type="InterPro" id="IPR029098">
    <property type="entry name" value="Acetyltransf_C"/>
</dbReference>
<protein>
    <submittedName>
        <fullName evidence="7">Acyl-ACP--UDP-N-acetylglucosamine O-acyltransferase</fullName>
        <ecNumber evidence="7">2.3.1.129</ecNumber>
    </submittedName>
</protein>
<dbReference type="GO" id="GO:0008780">
    <property type="term" value="F:acyl-[acyl-carrier-protein]-UDP-N-acetylglucosamine O-acyltransferase activity"/>
    <property type="evidence" value="ECO:0007669"/>
    <property type="project" value="UniProtKB-EC"/>
</dbReference>
<proteinExistence type="predicted"/>
<dbReference type="GO" id="GO:0016020">
    <property type="term" value="C:membrane"/>
    <property type="evidence" value="ECO:0007669"/>
    <property type="project" value="GOC"/>
</dbReference>
<dbReference type="AlphaFoldDB" id="A0A523UTN6"/>
<dbReference type="InterPro" id="IPR011004">
    <property type="entry name" value="Trimer_LpxA-like_sf"/>
</dbReference>
<dbReference type="Gene3D" id="2.160.10.10">
    <property type="entry name" value="Hexapeptide repeat proteins"/>
    <property type="match status" value="1"/>
</dbReference>
<dbReference type="NCBIfam" id="NF003657">
    <property type="entry name" value="PRK05289.1"/>
    <property type="match status" value="1"/>
</dbReference>
<dbReference type="Pfam" id="PF13720">
    <property type="entry name" value="Acetyltransf_11"/>
    <property type="match status" value="1"/>
</dbReference>
<evidence type="ECO:0000313" key="7">
    <source>
        <dbReference type="EMBL" id="TET45908.1"/>
    </source>
</evidence>
<keyword evidence="2" id="KW-0441">Lipid A biosynthesis</keyword>
<dbReference type="InterPro" id="IPR010137">
    <property type="entry name" value="Lipid_A_LpxA"/>
</dbReference>
<organism evidence="7 8">
    <name type="scientific">candidate division TA06 bacterium</name>
    <dbReference type="NCBI Taxonomy" id="2250710"/>
    <lineage>
        <taxon>Bacteria</taxon>
        <taxon>Bacteria division TA06</taxon>
    </lineage>
</organism>
<sequence length="259" mass="27642">MSDVVVHKTAVVHPGATLGSGVVVGPYAIIGENVVIGDNVEILARACLEGWTEVGRGSKIGYGAVIGGPPQDVKYKGEKSFCRIGENSIIREYVTIHRATGEGKETVVGDGCFIMAYAHVAHNCRIGNGTVIANAAQLGGHVLVEDLVLVSGLVPVHQFVRIGKLSVIGGGVRVTMDIVPFVCASGYPIRVKTLNLVGLRRQGYSNEDIGLLKKAFKILFRSKLNTTQALDELKNGFPQTAEIKHLVKFIESSARGIKK</sequence>
<gene>
    <name evidence="7" type="primary">lpxA</name>
    <name evidence="7" type="ORF">E3J62_06135</name>
</gene>
<dbReference type="SUPFAM" id="SSF51161">
    <property type="entry name" value="Trimeric LpxA-like enzymes"/>
    <property type="match status" value="1"/>
</dbReference>
<dbReference type="Gene3D" id="1.20.1180.10">
    <property type="entry name" value="Udp N-acetylglucosamine O-acyltransferase, C-terminal domain"/>
    <property type="match status" value="1"/>
</dbReference>
<evidence type="ECO:0000256" key="1">
    <source>
        <dbReference type="ARBA" id="ARBA00022516"/>
    </source>
</evidence>
<keyword evidence="1" id="KW-0444">Lipid biosynthesis</keyword>
<evidence type="ECO:0000259" key="6">
    <source>
        <dbReference type="Pfam" id="PF13720"/>
    </source>
</evidence>
<dbReference type="InterPro" id="IPR037157">
    <property type="entry name" value="Acetyltransf_C_sf"/>
</dbReference>
<dbReference type="PANTHER" id="PTHR43480:SF1">
    <property type="entry name" value="ACYL-[ACYL-CARRIER-PROTEIN]--UDP-N-ACETYLGLUCOSAMINE O-ACYLTRANSFERASE, MITOCHONDRIAL-RELATED"/>
    <property type="match status" value="1"/>
</dbReference>
<dbReference type="GO" id="GO:0009245">
    <property type="term" value="P:lipid A biosynthetic process"/>
    <property type="evidence" value="ECO:0007669"/>
    <property type="project" value="UniProtKB-KW"/>
</dbReference>
<evidence type="ECO:0000256" key="4">
    <source>
        <dbReference type="ARBA" id="ARBA00023098"/>
    </source>
</evidence>
<dbReference type="CDD" id="cd03351">
    <property type="entry name" value="LbH_UDP-GlcNAc_AT"/>
    <property type="match status" value="1"/>
</dbReference>
<evidence type="ECO:0000313" key="8">
    <source>
        <dbReference type="Proteomes" id="UP000315525"/>
    </source>
</evidence>
<dbReference type="PIRSF" id="PIRSF000456">
    <property type="entry name" value="UDP-GlcNAc_acltr"/>
    <property type="match status" value="1"/>
</dbReference>
<accession>A0A523UTN6</accession>
<dbReference type="Pfam" id="PF00132">
    <property type="entry name" value="Hexapep"/>
    <property type="match status" value="2"/>
</dbReference>
<evidence type="ECO:0000256" key="3">
    <source>
        <dbReference type="ARBA" id="ARBA00022679"/>
    </source>
</evidence>
<comment type="caution">
    <text evidence="7">The sequence shown here is derived from an EMBL/GenBank/DDBJ whole genome shotgun (WGS) entry which is preliminary data.</text>
</comment>
<name>A0A523UTN6_UNCT6</name>
<dbReference type="EC" id="2.3.1.129" evidence="7"/>
<keyword evidence="3 7" id="KW-0808">Transferase</keyword>
<feature type="domain" description="UDP N-acetylglucosamine O-acyltransferase C-terminal" evidence="6">
    <location>
        <begin position="177"/>
        <end position="257"/>
    </location>
</feature>
<dbReference type="NCBIfam" id="TIGR01852">
    <property type="entry name" value="lipid_A_lpxA"/>
    <property type="match status" value="1"/>
</dbReference>